<dbReference type="InterPro" id="IPR011200">
    <property type="entry name" value="UCP012608"/>
</dbReference>
<comment type="caution">
    <text evidence="1">The sequence shown here is derived from an EMBL/GenBank/DDBJ whole genome shotgun (WGS) entry which is preliminary data.</text>
</comment>
<dbReference type="EMBL" id="JBHLWQ010000154">
    <property type="protein sequence ID" value="MFC0201925.1"/>
    <property type="molecule type" value="Genomic_DNA"/>
</dbReference>
<gene>
    <name evidence="1" type="ORF">ACFFIZ_16805</name>
</gene>
<dbReference type="PIRSF" id="PIRSF012608">
    <property type="entry name" value="UCP012608"/>
    <property type="match status" value="1"/>
</dbReference>
<keyword evidence="2" id="KW-1185">Reference proteome</keyword>
<evidence type="ECO:0000313" key="2">
    <source>
        <dbReference type="Proteomes" id="UP001589795"/>
    </source>
</evidence>
<accession>A0ABV6CMG7</accession>
<proteinExistence type="predicted"/>
<dbReference type="Proteomes" id="UP001589795">
    <property type="component" value="Unassembled WGS sequence"/>
</dbReference>
<protein>
    <submittedName>
        <fullName evidence="1">DUF2332 domain-containing protein</fullName>
    </submittedName>
</protein>
<sequence>MNSRVREAFRDQARSCRDLGSPLTAALCETLAKGLEPSQGAVAARLLNWPGDPSSRADSVPLRLCGALHALVLTGAAPDLAHAYAKRDVSTELLVDTMQTHEAMILEWLDSPPQTNEVARSAALIGAGRFLSGLSPLPLRLLELGASAGLNLNFDRYHLGPAPEGVSLTPEWGGEIPQGRIQVASRRGVDLNPLDPERDSLRLMAYCWADQDARLARLRAALVMAQADPPPVDRGDAAAWLAAQLLRPVLGTLTVVFHTIAAQYFPHETAAACEATLARAAARATPDAPVAHLEMEADGGHGAALRMALWDGDERRWALGRADFHGRWIDWQPRQL</sequence>
<dbReference type="RefSeq" id="WP_265507556.1">
    <property type="nucleotide sequence ID" value="NZ_JAOTBE010000036.1"/>
</dbReference>
<evidence type="ECO:0000313" key="1">
    <source>
        <dbReference type="EMBL" id="MFC0201925.1"/>
    </source>
</evidence>
<reference evidence="1 2" key="1">
    <citation type="submission" date="2024-09" db="EMBL/GenBank/DDBJ databases">
        <authorList>
            <person name="Sun Q."/>
            <person name="Mori K."/>
        </authorList>
    </citation>
    <scope>NUCLEOTIDE SEQUENCE [LARGE SCALE GENOMIC DNA]</scope>
    <source>
        <strain evidence="1 2">CCM 7904</strain>
    </source>
</reference>
<name>A0ABV6CMG7_9RHOB</name>
<dbReference type="Pfam" id="PF10094">
    <property type="entry name" value="DUF2332"/>
    <property type="match status" value="1"/>
</dbReference>
<organism evidence="1 2">
    <name type="scientific">Paracoccus rhizosphaerae</name>
    <dbReference type="NCBI Taxonomy" id="1133347"/>
    <lineage>
        <taxon>Bacteria</taxon>
        <taxon>Pseudomonadati</taxon>
        <taxon>Pseudomonadota</taxon>
        <taxon>Alphaproteobacteria</taxon>
        <taxon>Rhodobacterales</taxon>
        <taxon>Paracoccaceae</taxon>
        <taxon>Paracoccus</taxon>
    </lineage>
</organism>